<keyword evidence="2" id="KW-1185">Reference proteome</keyword>
<reference evidence="1 2" key="1">
    <citation type="journal article" date="2023" name="Life. Sci Alliance">
        <title>Evolutionary insights into 3D genome organization and epigenetic landscape of Vigna mungo.</title>
        <authorList>
            <person name="Junaid A."/>
            <person name="Singh B."/>
            <person name="Bhatia S."/>
        </authorList>
    </citation>
    <scope>NUCLEOTIDE SEQUENCE [LARGE SCALE GENOMIC DNA]</scope>
    <source>
        <strain evidence="1">Urdbean</strain>
    </source>
</reference>
<accession>A0AAQ3P6W2</accession>
<organism evidence="1 2">
    <name type="scientific">Vigna mungo</name>
    <name type="common">Black gram</name>
    <name type="synonym">Phaseolus mungo</name>
    <dbReference type="NCBI Taxonomy" id="3915"/>
    <lineage>
        <taxon>Eukaryota</taxon>
        <taxon>Viridiplantae</taxon>
        <taxon>Streptophyta</taxon>
        <taxon>Embryophyta</taxon>
        <taxon>Tracheophyta</taxon>
        <taxon>Spermatophyta</taxon>
        <taxon>Magnoliopsida</taxon>
        <taxon>eudicotyledons</taxon>
        <taxon>Gunneridae</taxon>
        <taxon>Pentapetalae</taxon>
        <taxon>rosids</taxon>
        <taxon>fabids</taxon>
        <taxon>Fabales</taxon>
        <taxon>Fabaceae</taxon>
        <taxon>Papilionoideae</taxon>
        <taxon>50 kb inversion clade</taxon>
        <taxon>NPAAA clade</taxon>
        <taxon>indigoferoid/millettioid clade</taxon>
        <taxon>Phaseoleae</taxon>
        <taxon>Vigna</taxon>
    </lineage>
</organism>
<name>A0AAQ3P6W2_VIGMU</name>
<sequence length="223" mass="24978">MDCFCSFHHVLVPIVHILFGSSELIPQAHTHHISDPIEKCCHLGQTQQPQIWVKKSVTEKPIPVRITATPPWLCYVVVQYHHHILVSKTFHHRLKSLDERKVNDGGVVGLDAGDGIKEAEVLKGASNGERSQRVVCDQKYGPSESDTVEAHRLYSLGNVIDGLFAEPFSHHSFHVGNPIHTRELYPSPILAHDPSRIRAEGESRRCHGPNINYASSSSGEEYY</sequence>
<dbReference type="AlphaFoldDB" id="A0AAQ3P6W2"/>
<dbReference type="EMBL" id="CP144700">
    <property type="protein sequence ID" value="WVZ22454.1"/>
    <property type="molecule type" value="Genomic_DNA"/>
</dbReference>
<gene>
    <name evidence="1" type="ORF">V8G54_000998</name>
</gene>
<evidence type="ECO:0000313" key="1">
    <source>
        <dbReference type="EMBL" id="WVZ22454.1"/>
    </source>
</evidence>
<protein>
    <submittedName>
        <fullName evidence="1">Uncharacterized protein</fullName>
    </submittedName>
</protein>
<proteinExistence type="predicted"/>
<dbReference type="Proteomes" id="UP001374535">
    <property type="component" value="Chromosome 1"/>
</dbReference>
<evidence type="ECO:0000313" key="2">
    <source>
        <dbReference type="Proteomes" id="UP001374535"/>
    </source>
</evidence>